<evidence type="ECO:0000313" key="2">
    <source>
        <dbReference type="EMBL" id="CAA9279364.1"/>
    </source>
</evidence>
<evidence type="ECO:0000259" key="1">
    <source>
        <dbReference type="Pfam" id="PF13358"/>
    </source>
</evidence>
<protein>
    <recommendedName>
        <fullName evidence="1">Tc1-like transposase DDE domain-containing protein</fullName>
    </recommendedName>
</protein>
<dbReference type="InterPro" id="IPR038717">
    <property type="entry name" value="Tc1-like_DDE_dom"/>
</dbReference>
<name>A0A6J4JJD8_9CHLR</name>
<proteinExistence type="predicted"/>
<organism evidence="2">
    <name type="scientific">uncultured Chloroflexia bacterium</name>
    <dbReference type="NCBI Taxonomy" id="1672391"/>
    <lineage>
        <taxon>Bacteria</taxon>
        <taxon>Bacillati</taxon>
        <taxon>Chloroflexota</taxon>
        <taxon>Chloroflexia</taxon>
        <taxon>environmental samples</taxon>
    </lineage>
</organism>
<sequence>MGPCLAVVGSTTKFTTKVAFETYVARVLAPSLSPGQVVVMDNLAAHKGEGVREMVVKARGCEVLFVPPYSPDFSPIEEAFSKIKGLLR</sequence>
<accession>A0A6J4JJD8</accession>
<dbReference type="PANTHER" id="PTHR46564:SF1">
    <property type="entry name" value="TRANSPOSASE"/>
    <property type="match status" value="1"/>
</dbReference>
<reference evidence="2" key="1">
    <citation type="submission" date="2020-02" db="EMBL/GenBank/DDBJ databases">
        <authorList>
            <person name="Meier V. D."/>
        </authorList>
    </citation>
    <scope>NUCLEOTIDE SEQUENCE</scope>
    <source>
        <strain evidence="2">AVDCRST_MAG93</strain>
    </source>
</reference>
<dbReference type="GO" id="GO:0003676">
    <property type="term" value="F:nucleic acid binding"/>
    <property type="evidence" value="ECO:0007669"/>
    <property type="project" value="InterPro"/>
</dbReference>
<gene>
    <name evidence="2" type="ORF">AVDCRST_MAG93-3085</name>
</gene>
<dbReference type="Pfam" id="PF13358">
    <property type="entry name" value="DDE_3"/>
    <property type="match status" value="1"/>
</dbReference>
<feature type="domain" description="Tc1-like transposase DDE" evidence="1">
    <location>
        <begin position="12"/>
        <end position="85"/>
    </location>
</feature>
<dbReference type="Gene3D" id="3.30.420.10">
    <property type="entry name" value="Ribonuclease H-like superfamily/Ribonuclease H"/>
    <property type="match status" value="1"/>
</dbReference>
<dbReference type="AlphaFoldDB" id="A0A6J4JJD8"/>
<dbReference type="PANTHER" id="PTHR46564">
    <property type="entry name" value="TRANSPOSASE"/>
    <property type="match status" value="1"/>
</dbReference>
<dbReference type="EMBL" id="CADCTR010001058">
    <property type="protein sequence ID" value="CAA9279364.1"/>
    <property type="molecule type" value="Genomic_DNA"/>
</dbReference>
<dbReference type="InterPro" id="IPR036397">
    <property type="entry name" value="RNaseH_sf"/>
</dbReference>